<dbReference type="FunFam" id="2.30.33.40:FF:000001">
    <property type="entry name" value="10 kDa chaperonin"/>
    <property type="match status" value="1"/>
</dbReference>
<dbReference type="InterPro" id="IPR011032">
    <property type="entry name" value="GroES-like_sf"/>
</dbReference>
<evidence type="ECO:0000256" key="2">
    <source>
        <dbReference type="ARBA" id="ARBA00023186"/>
    </source>
</evidence>
<dbReference type="Pfam" id="PF00166">
    <property type="entry name" value="Cpn10"/>
    <property type="match status" value="1"/>
</dbReference>
<comment type="subunit">
    <text evidence="3">Heptamer of 7 subunits arranged in a ring. Interacts with the chaperonin GroEL.</text>
</comment>
<evidence type="ECO:0000256" key="4">
    <source>
        <dbReference type="RuleBase" id="RU000535"/>
    </source>
</evidence>
<evidence type="ECO:0000256" key="1">
    <source>
        <dbReference type="ARBA" id="ARBA00006975"/>
    </source>
</evidence>
<dbReference type="GO" id="GO:0044183">
    <property type="term" value="F:protein folding chaperone"/>
    <property type="evidence" value="ECO:0007669"/>
    <property type="project" value="InterPro"/>
</dbReference>
<dbReference type="PRINTS" id="PR00297">
    <property type="entry name" value="CHAPERONIN10"/>
</dbReference>
<accession>A0A6L5WHR3</accession>
<dbReference type="PANTHER" id="PTHR10772:SF58">
    <property type="entry name" value="CO-CHAPERONIN GROES"/>
    <property type="match status" value="1"/>
</dbReference>
<dbReference type="Proteomes" id="UP000476338">
    <property type="component" value="Unassembled WGS sequence"/>
</dbReference>
<comment type="caution">
    <text evidence="5">The sequence shown here is derived from an EMBL/GenBank/DDBJ whole genome shotgun (WGS) entry which is preliminary data.</text>
</comment>
<evidence type="ECO:0000256" key="3">
    <source>
        <dbReference type="HAMAP-Rule" id="MF_00580"/>
    </source>
</evidence>
<keyword evidence="6" id="KW-1185">Reference proteome</keyword>
<dbReference type="GO" id="GO:0051087">
    <property type="term" value="F:protein-folding chaperone binding"/>
    <property type="evidence" value="ECO:0007669"/>
    <property type="project" value="TreeGrafter"/>
</dbReference>
<dbReference type="EMBL" id="VWSJ01000025">
    <property type="protein sequence ID" value="MSN96778.1"/>
    <property type="molecule type" value="Genomic_DNA"/>
</dbReference>
<dbReference type="GO" id="GO:0046872">
    <property type="term" value="F:metal ion binding"/>
    <property type="evidence" value="ECO:0007669"/>
    <property type="project" value="TreeGrafter"/>
</dbReference>
<dbReference type="InterPro" id="IPR037124">
    <property type="entry name" value="Chaperonin_GroES_sf"/>
</dbReference>
<dbReference type="AlphaFoldDB" id="A0A6L5WHR3"/>
<organism evidence="5 6">
    <name type="scientific">Campylobacter portucalensis</name>
    <dbReference type="NCBI Taxonomy" id="2608384"/>
    <lineage>
        <taxon>Bacteria</taxon>
        <taxon>Pseudomonadati</taxon>
        <taxon>Campylobacterota</taxon>
        <taxon>Epsilonproteobacteria</taxon>
        <taxon>Campylobacterales</taxon>
        <taxon>Campylobacteraceae</taxon>
        <taxon>Campylobacter</taxon>
    </lineage>
</organism>
<dbReference type="GO" id="GO:0051082">
    <property type="term" value="F:unfolded protein binding"/>
    <property type="evidence" value="ECO:0007669"/>
    <property type="project" value="TreeGrafter"/>
</dbReference>
<dbReference type="SMART" id="SM00883">
    <property type="entry name" value="Cpn10"/>
    <property type="match status" value="1"/>
</dbReference>
<dbReference type="InterPro" id="IPR020818">
    <property type="entry name" value="Chaperonin_GroES"/>
</dbReference>
<dbReference type="GO" id="GO:0005737">
    <property type="term" value="C:cytoplasm"/>
    <property type="evidence" value="ECO:0007669"/>
    <property type="project" value="UniProtKB-SubCell"/>
</dbReference>
<dbReference type="NCBIfam" id="NF001537">
    <property type="entry name" value="PRK00364.3-3"/>
    <property type="match status" value="1"/>
</dbReference>
<keyword evidence="2 3" id="KW-0143">Chaperone</keyword>
<evidence type="ECO:0000313" key="5">
    <source>
        <dbReference type="EMBL" id="MSN96778.1"/>
    </source>
</evidence>
<dbReference type="GO" id="GO:0005524">
    <property type="term" value="F:ATP binding"/>
    <property type="evidence" value="ECO:0007669"/>
    <property type="project" value="InterPro"/>
</dbReference>
<comment type="subcellular location">
    <subcellularLocation>
        <location evidence="3">Cytoplasm</location>
    </subcellularLocation>
</comment>
<dbReference type="PANTHER" id="PTHR10772">
    <property type="entry name" value="10 KDA HEAT SHOCK PROTEIN"/>
    <property type="match status" value="1"/>
</dbReference>
<proteinExistence type="inferred from homology"/>
<sequence>MNFKPLGKRVLIEREEETKTTASGIIIPDNASKEKPQSGKVVAVSEECECSLKVGDIVMFAKYSGSEIILDDKKYLVLNCEDVLGVVA</sequence>
<dbReference type="RefSeq" id="WP_154571045.1">
    <property type="nucleotide sequence ID" value="NZ_VWSJ01000025.1"/>
</dbReference>
<protein>
    <recommendedName>
        <fullName evidence="3">Co-chaperonin GroES</fullName>
    </recommendedName>
    <alternativeName>
        <fullName evidence="3">10 kDa chaperonin</fullName>
    </alternativeName>
    <alternativeName>
        <fullName evidence="3">Chaperonin-10</fullName>
        <shortName evidence="3">Cpn10</shortName>
    </alternativeName>
</protein>
<name>A0A6L5WHR3_9BACT</name>
<gene>
    <name evidence="3" type="primary">groES</name>
    <name evidence="3" type="synonym">groS</name>
    <name evidence="5" type="ORF">F1B92_06320</name>
</gene>
<keyword evidence="3" id="KW-0963">Cytoplasm</keyword>
<reference evidence="5 6" key="2">
    <citation type="submission" date="2020-03" db="EMBL/GenBank/DDBJ databases">
        <title>Campylobacter portucalensis sp. nov., a new species of Campylobacter isolated from the reproductive tract of bulls.</title>
        <authorList>
            <person name="Silva M.F."/>
            <person name="Pereira G."/>
            <person name="Carneiro C."/>
            <person name="Hemphill A."/>
            <person name="Mateus L."/>
            <person name="Lopes-Da-Costa L."/>
            <person name="Silva E."/>
        </authorList>
    </citation>
    <scope>NUCLEOTIDE SEQUENCE [LARGE SCALE GENOMIC DNA]</scope>
    <source>
        <strain evidence="5 6">FMV-PI01</strain>
    </source>
</reference>
<dbReference type="SUPFAM" id="SSF50129">
    <property type="entry name" value="GroES-like"/>
    <property type="match status" value="1"/>
</dbReference>
<evidence type="ECO:0000313" key="6">
    <source>
        <dbReference type="Proteomes" id="UP000476338"/>
    </source>
</evidence>
<dbReference type="HAMAP" id="MF_00580">
    <property type="entry name" value="CH10"/>
    <property type="match status" value="1"/>
</dbReference>
<reference evidence="5 6" key="1">
    <citation type="submission" date="2019-09" db="EMBL/GenBank/DDBJ databases">
        <authorList>
            <person name="Silva M."/>
            <person name="Pereira G."/>
            <person name="Lopes-Da-Costa L."/>
            <person name="Silva E."/>
        </authorList>
    </citation>
    <scope>NUCLEOTIDE SEQUENCE [LARGE SCALE GENOMIC DNA]</scope>
    <source>
        <strain evidence="5 6">FMV-PI01</strain>
    </source>
</reference>
<dbReference type="CDD" id="cd00320">
    <property type="entry name" value="cpn10"/>
    <property type="match status" value="1"/>
</dbReference>
<comment type="similarity">
    <text evidence="1 3 4">Belongs to the GroES chaperonin family.</text>
</comment>
<dbReference type="Gene3D" id="2.30.33.40">
    <property type="entry name" value="GroES chaperonin"/>
    <property type="match status" value="1"/>
</dbReference>
<comment type="function">
    <text evidence="3 4">Together with the chaperonin GroEL, plays an essential role in assisting protein folding. The GroEL-GroES system forms a nano-cage that allows encapsulation of the non-native substrate proteins and provides a physical environment optimized to promote and accelerate protein folding. GroES binds to the apical surface of the GroEL ring, thereby capping the opening of the GroEL channel.</text>
</comment>